<reference evidence="6 7" key="1">
    <citation type="submission" date="2019-07" db="EMBL/GenBank/DDBJ databases">
        <title>Draft genome for Aliikangiella sp. M105.</title>
        <authorList>
            <person name="Wang G."/>
        </authorList>
    </citation>
    <scope>NUCLEOTIDE SEQUENCE [LARGE SCALE GENOMIC DNA]</scope>
    <source>
        <strain evidence="6 7">M105</strain>
    </source>
</reference>
<accession>A0A545UEU9</accession>
<keyword evidence="7" id="KW-1185">Reference proteome</keyword>
<dbReference type="GO" id="GO:0009279">
    <property type="term" value="C:cell outer membrane"/>
    <property type="evidence" value="ECO:0007669"/>
    <property type="project" value="UniProtKB-SubCell"/>
</dbReference>
<keyword evidence="5" id="KW-0998">Cell outer membrane</keyword>
<evidence type="ECO:0000313" key="7">
    <source>
        <dbReference type="Proteomes" id="UP000315439"/>
    </source>
</evidence>
<keyword evidence="3" id="KW-0732">Signal</keyword>
<evidence type="ECO:0000256" key="4">
    <source>
        <dbReference type="ARBA" id="ARBA00023136"/>
    </source>
</evidence>
<evidence type="ECO:0000256" key="2">
    <source>
        <dbReference type="ARBA" id="ARBA00005722"/>
    </source>
</evidence>
<dbReference type="Proteomes" id="UP000315439">
    <property type="component" value="Unassembled WGS sequence"/>
</dbReference>
<protein>
    <submittedName>
        <fullName evidence="6">MipA/OmpV family protein</fullName>
    </submittedName>
</protein>
<evidence type="ECO:0000313" key="6">
    <source>
        <dbReference type="EMBL" id="TQV87913.1"/>
    </source>
</evidence>
<organism evidence="6 7">
    <name type="scientific">Aliikangiella coralliicola</name>
    <dbReference type="NCBI Taxonomy" id="2592383"/>
    <lineage>
        <taxon>Bacteria</taxon>
        <taxon>Pseudomonadati</taxon>
        <taxon>Pseudomonadota</taxon>
        <taxon>Gammaproteobacteria</taxon>
        <taxon>Oceanospirillales</taxon>
        <taxon>Pleioneaceae</taxon>
        <taxon>Aliikangiella</taxon>
    </lineage>
</organism>
<gene>
    <name evidence="6" type="ORF">FLL46_11075</name>
</gene>
<sequence length="323" mass="36038">MKLKVVFIGGWLIGSVWGGLAPVEAAEIPYSVPEPIIGYNFQPENDGIISGENDVVASNIESDIEPGIESDEAESSNTLLYDFSVLLGAGVRNRYFLGDDTNESVPIVAVVFDLEYRNFFFEANRKNRINAVLGRAYAGYHIWADEDSSIDLISGNYITGIETQDKDSQPIPELVNLKKRKDDYNFGVRYSRFKDDLYFSTELVYDVFATSHESWIADTYVGKVLTQGNWDITVGASLILYSSKVTNYHAGVTPEEVAPGISSYHTGSSYTTNFEFSAQYPVSESWVFETGINYNHFSSNIKDSPLIIADHMVVAYLGLEYVF</sequence>
<name>A0A545UEU9_9GAMM</name>
<dbReference type="PANTHER" id="PTHR38776">
    <property type="entry name" value="MLTA-INTERACTING PROTEIN-RELATED"/>
    <property type="match status" value="1"/>
</dbReference>
<comment type="subcellular location">
    <subcellularLocation>
        <location evidence="1">Cell outer membrane</location>
    </subcellularLocation>
</comment>
<comment type="caution">
    <text evidence="6">The sequence shown here is derived from an EMBL/GenBank/DDBJ whole genome shotgun (WGS) entry which is preliminary data.</text>
</comment>
<dbReference type="EMBL" id="VIKS01000006">
    <property type="protein sequence ID" value="TQV87913.1"/>
    <property type="molecule type" value="Genomic_DNA"/>
</dbReference>
<dbReference type="AlphaFoldDB" id="A0A545UEU9"/>
<dbReference type="OrthoDB" id="8562138at2"/>
<dbReference type="PANTHER" id="PTHR38776:SF1">
    <property type="entry name" value="MLTA-INTERACTING PROTEIN-RELATED"/>
    <property type="match status" value="1"/>
</dbReference>
<dbReference type="InterPro" id="IPR010583">
    <property type="entry name" value="MipA"/>
</dbReference>
<dbReference type="RefSeq" id="WP_142893574.1">
    <property type="nucleotide sequence ID" value="NZ_ML660163.1"/>
</dbReference>
<dbReference type="Pfam" id="PF06629">
    <property type="entry name" value="MipA"/>
    <property type="match status" value="1"/>
</dbReference>
<evidence type="ECO:0000256" key="5">
    <source>
        <dbReference type="ARBA" id="ARBA00023237"/>
    </source>
</evidence>
<evidence type="ECO:0000256" key="3">
    <source>
        <dbReference type="ARBA" id="ARBA00022729"/>
    </source>
</evidence>
<keyword evidence="4" id="KW-0472">Membrane</keyword>
<evidence type="ECO:0000256" key="1">
    <source>
        <dbReference type="ARBA" id="ARBA00004442"/>
    </source>
</evidence>
<proteinExistence type="inferred from homology"/>
<comment type="similarity">
    <text evidence="2">Belongs to the MipA/OmpV family.</text>
</comment>